<organism evidence="1 2">
    <name type="scientific">Ixodes persulcatus</name>
    <name type="common">Taiga tick</name>
    <dbReference type="NCBI Taxonomy" id="34615"/>
    <lineage>
        <taxon>Eukaryota</taxon>
        <taxon>Metazoa</taxon>
        <taxon>Ecdysozoa</taxon>
        <taxon>Arthropoda</taxon>
        <taxon>Chelicerata</taxon>
        <taxon>Arachnida</taxon>
        <taxon>Acari</taxon>
        <taxon>Parasitiformes</taxon>
        <taxon>Ixodida</taxon>
        <taxon>Ixodoidea</taxon>
        <taxon>Ixodidae</taxon>
        <taxon>Ixodinae</taxon>
        <taxon>Ixodes</taxon>
    </lineage>
</organism>
<proteinExistence type="predicted"/>
<evidence type="ECO:0000313" key="1">
    <source>
        <dbReference type="EMBL" id="KAG0438950.1"/>
    </source>
</evidence>
<protein>
    <submittedName>
        <fullName evidence="1">Uncharacterized protein</fullName>
    </submittedName>
</protein>
<comment type="caution">
    <text evidence="1">The sequence shown here is derived from an EMBL/GenBank/DDBJ whole genome shotgun (WGS) entry which is preliminary data.</text>
</comment>
<gene>
    <name evidence="1" type="ORF">HPB47_016803</name>
</gene>
<accession>A0AC60QQ33</accession>
<reference evidence="1 2" key="1">
    <citation type="journal article" date="2020" name="Cell">
        <title>Large-Scale Comparative Analyses of Tick Genomes Elucidate Their Genetic Diversity and Vector Capacities.</title>
        <authorList>
            <consortium name="Tick Genome and Microbiome Consortium (TIGMIC)"/>
            <person name="Jia N."/>
            <person name="Wang J."/>
            <person name="Shi W."/>
            <person name="Du L."/>
            <person name="Sun Y."/>
            <person name="Zhan W."/>
            <person name="Jiang J.F."/>
            <person name="Wang Q."/>
            <person name="Zhang B."/>
            <person name="Ji P."/>
            <person name="Bell-Sakyi L."/>
            <person name="Cui X.M."/>
            <person name="Yuan T.T."/>
            <person name="Jiang B.G."/>
            <person name="Yang W.F."/>
            <person name="Lam T.T."/>
            <person name="Chang Q.C."/>
            <person name="Ding S.J."/>
            <person name="Wang X.J."/>
            <person name="Zhu J.G."/>
            <person name="Ruan X.D."/>
            <person name="Zhao L."/>
            <person name="Wei J.T."/>
            <person name="Ye R.Z."/>
            <person name="Que T.C."/>
            <person name="Du C.H."/>
            <person name="Zhou Y.H."/>
            <person name="Cheng J.X."/>
            <person name="Dai P.F."/>
            <person name="Guo W.B."/>
            <person name="Han X.H."/>
            <person name="Huang E.J."/>
            <person name="Li L.F."/>
            <person name="Wei W."/>
            <person name="Gao Y.C."/>
            <person name="Liu J.Z."/>
            <person name="Shao H.Z."/>
            <person name="Wang X."/>
            <person name="Wang C.C."/>
            <person name="Yang T.C."/>
            <person name="Huo Q.B."/>
            <person name="Li W."/>
            <person name="Chen H.Y."/>
            <person name="Chen S.E."/>
            <person name="Zhou L.G."/>
            <person name="Ni X.B."/>
            <person name="Tian J.H."/>
            <person name="Sheng Y."/>
            <person name="Liu T."/>
            <person name="Pan Y.S."/>
            <person name="Xia L.Y."/>
            <person name="Li J."/>
            <person name="Zhao F."/>
            <person name="Cao W.C."/>
        </authorList>
    </citation>
    <scope>NUCLEOTIDE SEQUENCE [LARGE SCALE GENOMIC DNA]</scope>
    <source>
        <strain evidence="1">Iper-2018</strain>
    </source>
</reference>
<evidence type="ECO:0000313" key="2">
    <source>
        <dbReference type="Proteomes" id="UP000805193"/>
    </source>
</evidence>
<sequence>MHPEVVVKVLLFAKARDLAGGVSELSLPFPSVLRDVEELKQVLFSTHPQLRPLQHCAVIAVNESYVESGAQLTLRPNDEIAFIPPISGG</sequence>
<name>A0AC60QQ33_IXOPE</name>
<dbReference type="Proteomes" id="UP000805193">
    <property type="component" value="Unassembled WGS sequence"/>
</dbReference>
<keyword evidence="2" id="KW-1185">Reference proteome</keyword>
<dbReference type="EMBL" id="JABSTQ010005609">
    <property type="protein sequence ID" value="KAG0438950.1"/>
    <property type="molecule type" value="Genomic_DNA"/>
</dbReference>